<protein>
    <recommendedName>
        <fullName evidence="1">Glucose/Sorbosone dehydrogenase domain-containing protein</fullName>
    </recommendedName>
</protein>
<dbReference type="PROSITE" id="PS51257">
    <property type="entry name" value="PROKAR_LIPOPROTEIN"/>
    <property type="match status" value="1"/>
</dbReference>
<gene>
    <name evidence="2" type="ORF">HNQ61_002358</name>
</gene>
<dbReference type="EMBL" id="JACHIA010000005">
    <property type="protein sequence ID" value="MBB6070737.1"/>
    <property type="molecule type" value="Genomic_DNA"/>
</dbReference>
<dbReference type="InterPro" id="IPR011042">
    <property type="entry name" value="6-blade_b-propeller_TolB-like"/>
</dbReference>
<accession>A0A841GYB5</accession>
<comment type="caution">
    <text evidence="2">The sequence shown here is derived from an EMBL/GenBank/DDBJ whole genome shotgun (WGS) entry which is preliminary data.</text>
</comment>
<evidence type="ECO:0000259" key="1">
    <source>
        <dbReference type="Pfam" id="PF07995"/>
    </source>
</evidence>
<reference evidence="2 3" key="1">
    <citation type="submission" date="2020-08" db="EMBL/GenBank/DDBJ databases">
        <title>Genomic Encyclopedia of Type Strains, Phase IV (KMG-IV): sequencing the most valuable type-strain genomes for metagenomic binning, comparative biology and taxonomic classification.</title>
        <authorList>
            <person name="Goeker M."/>
        </authorList>
    </citation>
    <scope>NUCLEOTIDE SEQUENCE [LARGE SCALE GENOMIC DNA]</scope>
    <source>
        <strain evidence="2 3">DSM 29007</strain>
    </source>
</reference>
<dbReference type="Proteomes" id="UP000582837">
    <property type="component" value="Unassembled WGS sequence"/>
</dbReference>
<dbReference type="Pfam" id="PF07995">
    <property type="entry name" value="GSDH"/>
    <property type="match status" value="1"/>
</dbReference>
<sequence>MTPRILLPLLILAAACSGSDDGPTPPAGETAIRLEAVAAGLQSPVHVTAPAGDARLFIVEQPGRIRIVENGQLVSTPFLDLSSRVSSSGERGLLSVAFHPRYAQNGFLYVNYTDRSGDTRIERYHVSADRNRADPASASLVVTIAQPASNHNGGLVAFGPDGLLYVGMGDGGGAGDPQEAAQDVRNLLGKMLRLDVDGAQPYAIPATNPYAGRTDARREIWALGLRNPWRFSWDRVAGTLLVADVGQNRLEEVNVVPSTQPGVNYGWDEMEGSGCFEPATGCRRDGLTLPVLEYTHDDGCSITGGFVYRGQDIAGLRGHYLYADFCEGWIRGFRYADGQATDRRTWLEGIGNITSFGEDSRGELYVVVQSGTVYRIRSAS</sequence>
<dbReference type="Gene3D" id="2.120.10.30">
    <property type="entry name" value="TolB, C-terminal domain"/>
    <property type="match status" value="1"/>
</dbReference>
<proteinExistence type="predicted"/>
<evidence type="ECO:0000313" key="3">
    <source>
        <dbReference type="Proteomes" id="UP000582837"/>
    </source>
</evidence>
<dbReference type="InterPro" id="IPR012938">
    <property type="entry name" value="Glc/Sorbosone_DH"/>
</dbReference>
<dbReference type="SUPFAM" id="SSF50952">
    <property type="entry name" value="Soluble quinoprotein glucose dehydrogenase"/>
    <property type="match status" value="1"/>
</dbReference>
<feature type="domain" description="Glucose/Sorbosone dehydrogenase" evidence="1">
    <location>
        <begin position="43"/>
        <end position="371"/>
    </location>
</feature>
<dbReference type="RefSeq" id="WP_170034641.1">
    <property type="nucleotide sequence ID" value="NZ_JABDTL010000001.1"/>
</dbReference>
<keyword evidence="3" id="KW-1185">Reference proteome</keyword>
<dbReference type="AlphaFoldDB" id="A0A841GYB5"/>
<evidence type="ECO:0000313" key="2">
    <source>
        <dbReference type="EMBL" id="MBB6070737.1"/>
    </source>
</evidence>
<dbReference type="PANTHER" id="PTHR19328:SF75">
    <property type="entry name" value="ALDOSE SUGAR DEHYDROGENASE YLII"/>
    <property type="match status" value="1"/>
</dbReference>
<organism evidence="2 3">
    <name type="scientific">Longimicrobium terrae</name>
    <dbReference type="NCBI Taxonomy" id="1639882"/>
    <lineage>
        <taxon>Bacteria</taxon>
        <taxon>Pseudomonadati</taxon>
        <taxon>Gemmatimonadota</taxon>
        <taxon>Longimicrobiia</taxon>
        <taxon>Longimicrobiales</taxon>
        <taxon>Longimicrobiaceae</taxon>
        <taxon>Longimicrobium</taxon>
    </lineage>
</organism>
<dbReference type="InterPro" id="IPR011041">
    <property type="entry name" value="Quinoprot_gluc/sorb_DH_b-prop"/>
</dbReference>
<name>A0A841GYB5_9BACT</name>
<dbReference type="PANTHER" id="PTHR19328">
    <property type="entry name" value="HEDGEHOG-INTERACTING PROTEIN"/>
    <property type="match status" value="1"/>
</dbReference>